<dbReference type="Proteomes" id="UP000663861">
    <property type="component" value="Unassembled WGS sequence"/>
</dbReference>
<dbReference type="EMBL" id="CAJMWY010003993">
    <property type="protein sequence ID" value="CAE6513429.1"/>
    <property type="molecule type" value="Genomic_DNA"/>
</dbReference>
<organism evidence="2 3">
    <name type="scientific">Rhizoctonia solani</name>
    <dbReference type="NCBI Taxonomy" id="456999"/>
    <lineage>
        <taxon>Eukaryota</taxon>
        <taxon>Fungi</taxon>
        <taxon>Dikarya</taxon>
        <taxon>Basidiomycota</taxon>
        <taxon>Agaricomycotina</taxon>
        <taxon>Agaricomycetes</taxon>
        <taxon>Cantharellales</taxon>
        <taxon>Ceratobasidiaceae</taxon>
        <taxon>Rhizoctonia</taxon>
    </lineage>
</organism>
<name>A0A8H3D5B2_9AGAM</name>
<comment type="caution">
    <text evidence="2">The sequence shown here is derived from an EMBL/GenBank/DDBJ whole genome shotgun (WGS) entry which is preliminary data.</text>
</comment>
<dbReference type="AlphaFoldDB" id="A0A8H3D5B2"/>
<reference evidence="2" key="1">
    <citation type="submission" date="2021-01" db="EMBL/GenBank/DDBJ databases">
        <authorList>
            <person name="Kaushik A."/>
        </authorList>
    </citation>
    <scope>NUCLEOTIDE SEQUENCE</scope>
    <source>
        <strain evidence="2">AG4-RS23</strain>
    </source>
</reference>
<evidence type="ECO:0000313" key="2">
    <source>
        <dbReference type="EMBL" id="CAE6513429.1"/>
    </source>
</evidence>
<feature type="compositionally biased region" description="Polar residues" evidence="1">
    <location>
        <begin position="193"/>
        <end position="207"/>
    </location>
</feature>
<protein>
    <submittedName>
        <fullName evidence="2">Uncharacterized protein</fullName>
    </submittedName>
</protein>
<accession>A0A8H3D5B2</accession>
<evidence type="ECO:0000313" key="3">
    <source>
        <dbReference type="Proteomes" id="UP000663861"/>
    </source>
</evidence>
<gene>
    <name evidence="2" type="ORF">RDB_LOCUS142204</name>
</gene>
<feature type="region of interest" description="Disordered" evidence="1">
    <location>
        <begin position="49"/>
        <end position="207"/>
    </location>
</feature>
<sequence>MEQASNGSFDDQSRPYVLVIWLHDDDGPRNAKNSSGPEYIVRSLGFETSSARGDSDVGDAPKIPVLPAPVPMSVDPEPEPKIKIIDEPTPVPAPAPSEPVLASTSSAVETEVITVARSNTKSRKRKTNSSGTSTPQETKKTRTEVEEFDYTNAPSILDLDQGVEEGASAGGRKRERKKAASVYGNFPAPPKAQSEQRAGNRTHTFKK</sequence>
<evidence type="ECO:0000256" key="1">
    <source>
        <dbReference type="SAM" id="MobiDB-lite"/>
    </source>
</evidence>
<proteinExistence type="predicted"/>